<feature type="compositionally biased region" description="Polar residues" evidence="1">
    <location>
        <begin position="150"/>
        <end position="169"/>
    </location>
</feature>
<name>A0A4Z2HT82_9TELE</name>
<sequence>MRTPISMVVLISSRGVTRTQDRVVMKAGSALLIIPLAKPFAASRQLPTSPKHNCSRLSKEESGAETTTNRFMRRTGGGAEGEGSAGVRSVCVGGASLSEGAAAGFEDASASPVAPPSDSSTALVPARSPFWGRRCSARRAAQRLSLGSERPSQSGDQEQMTPNQLALIM</sequence>
<organism evidence="2 3">
    <name type="scientific">Liparis tanakae</name>
    <name type="common">Tanaka's snailfish</name>
    <dbReference type="NCBI Taxonomy" id="230148"/>
    <lineage>
        <taxon>Eukaryota</taxon>
        <taxon>Metazoa</taxon>
        <taxon>Chordata</taxon>
        <taxon>Craniata</taxon>
        <taxon>Vertebrata</taxon>
        <taxon>Euteleostomi</taxon>
        <taxon>Actinopterygii</taxon>
        <taxon>Neopterygii</taxon>
        <taxon>Teleostei</taxon>
        <taxon>Neoteleostei</taxon>
        <taxon>Acanthomorphata</taxon>
        <taxon>Eupercaria</taxon>
        <taxon>Perciformes</taxon>
        <taxon>Cottioidei</taxon>
        <taxon>Cottales</taxon>
        <taxon>Liparidae</taxon>
        <taxon>Liparis</taxon>
    </lineage>
</organism>
<dbReference type="AlphaFoldDB" id="A0A4Z2HT82"/>
<keyword evidence="3" id="KW-1185">Reference proteome</keyword>
<dbReference type="Proteomes" id="UP000314294">
    <property type="component" value="Unassembled WGS sequence"/>
</dbReference>
<feature type="region of interest" description="Disordered" evidence="1">
    <location>
        <begin position="44"/>
        <end position="85"/>
    </location>
</feature>
<feature type="region of interest" description="Disordered" evidence="1">
    <location>
        <begin position="141"/>
        <end position="169"/>
    </location>
</feature>
<protein>
    <submittedName>
        <fullName evidence="2">Uncharacterized protein</fullName>
    </submittedName>
</protein>
<gene>
    <name evidence="2" type="ORF">EYF80_021526</name>
</gene>
<evidence type="ECO:0000256" key="1">
    <source>
        <dbReference type="SAM" id="MobiDB-lite"/>
    </source>
</evidence>
<accession>A0A4Z2HT82</accession>
<evidence type="ECO:0000313" key="3">
    <source>
        <dbReference type="Proteomes" id="UP000314294"/>
    </source>
</evidence>
<feature type="compositionally biased region" description="Polar residues" evidence="1">
    <location>
        <begin position="45"/>
        <end position="56"/>
    </location>
</feature>
<comment type="caution">
    <text evidence="2">The sequence shown here is derived from an EMBL/GenBank/DDBJ whole genome shotgun (WGS) entry which is preliminary data.</text>
</comment>
<dbReference type="EMBL" id="SRLO01000193">
    <property type="protein sequence ID" value="TNN68204.1"/>
    <property type="molecule type" value="Genomic_DNA"/>
</dbReference>
<evidence type="ECO:0000313" key="2">
    <source>
        <dbReference type="EMBL" id="TNN68204.1"/>
    </source>
</evidence>
<proteinExistence type="predicted"/>
<feature type="compositionally biased region" description="Gly residues" evidence="1">
    <location>
        <begin position="75"/>
        <end position="84"/>
    </location>
</feature>
<reference evidence="2 3" key="1">
    <citation type="submission" date="2019-03" db="EMBL/GenBank/DDBJ databases">
        <title>First draft genome of Liparis tanakae, snailfish: a comprehensive survey of snailfish specific genes.</title>
        <authorList>
            <person name="Kim W."/>
            <person name="Song I."/>
            <person name="Jeong J.-H."/>
            <person name="Kim D."/>
            <person name="Kim S."/>
            <person name="Ryu S."/>
            <person name="Song J.Y."/>
            <person name="Lee S.K."/>
        </authorList>
    </citation>
    <scope>NUCLEOTIDE SEQUENCE [LARGE SCALE GENOMIC DNA]</scope>
    <source>
        <tissue evidence="2">Muscle</tissue>
    </source>
</reference>